<dbReference type="GO" id="GO:0005737">
    <property type="term" value="C:cytoplasm"/>
    <property type="evidence" value="ECO:0007669"/>
    <property type="project" value="UniProtKB-SubCell"/>
</dbReference>
<comment type="caution">
    <text evidence="2">Once thought to be involved in copper homeostasis, experiments in E.coli have shown this is not the case.</text>
</comment>
<keyword evidence="2" id="KW-0963">Cytoplasm</keyword>
<name>A0AAE3IPV0_9BACT</name>
<proteinExistence type="inferred from homology"/>
<sequence>MILEVAVFNISSAIQAERAGADRLELCENPMEGGTTPSYGTLKTVREKIGIPVFPIVRPRGGDFLYNDDEFEVIKKDVKLCKELGFPGLVLGLLKADGSVDVERTKALVELAAPLEVTFHRAFDRTNDPLKALEDVVDTGCKRILTSGQVPNVGDATPLIKQLIEKAAGRIIILQGSGVRSSNLQRLVEETGATEYHSSARKSAETKMKFTVASMNENLTGTEVDQEEVGRMRAILHG</sequence>
<protein>
    <recommendedName>
        <fullName evidence="2">PF03932 family protein CutC</fullName>
    </recommendedName>
</protein>
<evidence type="ECO:0000313" key="4">
    <source>
        <dbReference type="Proteomes" id="UP001209317"/>
    </source>
</evidence>
<dbReference type="AlphaFoldDB" id="A0AAE3IPV0"/>
<dbReference type="SUPFAM" id="SSF110395">
    <property type="entry name" value="CutC-like"/>
    <property type="match status" value="1"/>
</dbReference>
<dbReference type="Proteomes" id="UP001209317">
    <property type="component" value="Unassembled WGS sequence"/>
</dbReference>
<organism evidence="3 4">
    <name type="scientific">Haoranjiania flava</name>
    <dbReference type="NCBI Taxonomy" id="1856322"/>
    <lineage>
        <taxon>Bacteria</taxon>
        <taxon>Pseudomonadati</taxon>
        <taxon>Bacteroidota</taxon>
        <taxon>Chitinophagia</taxon>
        <taxon>Chitinophagales</taxon>
        <taxon>Chitinophagaceae</taxon>
        <taxon>Haoranjiania</taxon>
    </lineage>
</organism>
<dbReference type="InterPro" id="IPR036822">
    <property type="entry name" value="CutC-like_dom_sf"/>
</dbReference>
<keyword evidence="4" id="KW-1185">Reference proteome</keyword>
<evidence type="ECO:0000256" key="2">
    <source>
        <dbReference type="HAMAP-Rule" id="MF_00795"/>
    </source>
</evidence>
<comment type="caution">
    <text evidence="3">The sequence shown here is derived from an EMBL/GenBank/DDBJ whole genome shotgun (WGS) entry which is preliminary data.</text>
</comment>
<evidence type="ECO:0000256" key="1">
    <source>
        <dbReference type="ARBA" id="ARBA00007768"/>
    </source>
</evidence>
<gene>
    <name evidence="2" type="primary">cutC</name>
    <name evidence="3" type="ORF">OD355_11685</name>
</gene>
<dbReference type="PANTHER" id="PTHR12598:SF0">
    <property type="entry name" value="COPPER HOMEOSTASIS PROTEIN CUTC HOMOLOG"/>
    <property type="match status" value="1"/>
</dbReference>
<accession>A0AAE3IPV0</accession>
<dbReference type="InterPro" id="IPR005627">
    <property type="entry name" value="CutC-like"/>
</dbReference>
<dbReference type="GO" id="GO:0005507">
    <property type="term" value="F:copper ion binding"/>
    <property type="evidence" value="ECO:0007669"/>
    <property type="project" value="TreeGrafter"/>
</dbReference>
<dbReference type="Gene3D" id="3.20.20.380">
    <property type="entry name" value="Copper homeostasis (CutC) domain"/>
    <property type="match status" value="1"/>
</dbReference>
<dbReference type="PANTHER" id="PTHR12598">
    <property type="entry name" value="COPPER HOMEOSTASIS PROTEIN CUTC"/>
    <property type="match status" value="1"/>
</dbReference>
<comment type="subcellular location">
    <subcellularLocation>
        <location evidence="2">Cytoplasm</location>
    </subcellularLocation>
</comment>
<dbReference type="Pfam" id="PF03932">
    <property type="entry name" value="CutC"/>
    <property type="match status" value="1"/>
</dbReference>
<dbReference type="EMBL" id="JAOTPL010000019">
    <property type="protein sequence ID" value="MCU7695180.1"/>
    <property type="molecule type" value="Genomic_DNA"/>
</dbReference>
<dbReference type="HAMAP" id="MF_00795">
    <property type="entry name" value="CutC"/>
    <property type="match status" value="1"/>
</dbReference>
<dbReference type="RefSeq" id="WP_263038666.1">
    <property type="nucleotide sequence ID" value="NZ_JAOTPL010000019.1"/>
</dbReference>
<reference evidence="3" key="1">
    <citation type="submission" date="2022-10" db="EMBL/GenBank/DDBJ databases">
        <authorList>
            <person name="Kim H.S."/>
            <person name="Kim J.-S."/>
            <person name="Suh M.K."/>
            <person name="Eom M.K."/>
            <person name="Lee J.-S."/>
        </authorList>
    </citation>
    <scope>NUCLEOTIDE SEQUENCE</scope>
    <source>
        <strain evidence="3">LIP-5</strain>
    </source>
</reference>
<evidence type="ECO:0000313" key="3">
    <source>
        <dbReference type="EMBL" id="MCU7695180.1"/>
    </source>
</evidence>
<comment type="similarity">
    <text evidence="1 2">Belongs to the CutC family.</text>
</comment>
<dbReference type="FunFam" id="3.20.20.380:FF:000001">
    <property type="entry name" value="Copper homeostasis protein CutC"/>
    <property type="match status" value="1"/>
</dbReference>